<dbReference type="HAMAP" id="MF_01966">
    <property type="entry name" value="NADHX_epimerase"/>
    <property type="match status" value="1"/>
</dbReference>
<proteinExistence type="inferred from homology"/>
<comment type="caution">
    <text evidence="3">The sequence shown here is derived from an EMBL/GenBank/DDBJ whole genome shotgun (WGS) entry which is preliminary data.</text>
</comment>
<dbReference type="GO" id="GO:0046872">
    <property type="term" value="F:metal ion binding"/>
    <property type="evidence" value="ECO:0007669"/>
    <property type="project" value="UniProtKB-KW"/>
</dbReference>
<feature type="binding site" evidence="1">
    <location>
        <position position="170"/>
    </location>
    <ligand>
        <name>K(+)</name>
        <dbReference type="ChEBI" id="CHEBI:29103"/>
    </ligand>
</feature>
<evidence type="ECO:0000256" key="1">
    <source>
        <dbReference type="HAMAP-Rule" id="MF_01966"/>
    </source>
</evidence>
<evidence type="ECO:0000313" key="4">
    <source>
        <dbReference type="Proteomes" id="UP001065549"/>
    </source>
</evidence>
<dbReference type="GO" id="GO:0052856">
    <property type="term" value="F:NAD(P)HX epimerase activity"/>
    <property type="evidence" value="ECO:0007669"/>
    <property type="project" value="UniProtKB-UniRule"/>
</dbReference>
<feature type="binding site" evidence="1">
    <location>
        <position position="132"/>
    </location>
    <ligand>
        <name>K(+)</name>
        <dbReference type="ChEBI" id="CHEBI:29103"/>
    </ligand>
</feature>
<dbReference type="RefSeq" id="WP_148398288.1">
    <property type="nucleotide sequence ID" value="NZ_JAJAGH010000005.1"/>
</dbReference>
<feature type="domain" description="YjeF N-terminal" evidence="2">
    <location>
        <begin position="10"/>
        <end position="227"/>
    </location>
</feature>
<keyword evidence="1" id="KW-0521">NADP</keyword>
<comment type="catalytic activity">
    <reaction evidence="1">
        <text>(6R)-NADHX = (6S)-NADHX</text>
        <dbReference type="Rhea" id="RHEA:32215"/>
        <dbReference type="ChEBI" id="CHEBI:64074"/>
        <dbReference type="ChEBI" id="CHEBI:64075"/>
        <dbReference type="EC" id="5.1.99.6"/>
    </reaction>
</comment>
<keyword evidence="1" id="KW-0520">NAD</keyword>
<feature type="binding site" evidence="1">
    <location>
        <position position="65"/>
    </location>
    <ligand>
        <name>K(+)</name>
        <dbReference type="ChEBI" id="CHEBI:29103"/>
    </ligand>
</feature>
<comment type="catalytic activity">
    <reaction evidence="1">
        <text>(6R)-NADPHX = (6S)-NADPHX</text>
        <dbReference type="Rhea" id="RHEA:32227"/>
        <dbReference type="ChEBI" id="CHEBI:64076"/>
        <dbReference type="ChEBI" id="CHEBI:64077"/>
        <dbReference type="EC" id="5.1.99.6"/>
    </reaction>
</comment>
<feature type="binding site" evidence="1">
    <location>
        <begin position="136"/>
        <end position="142"/>
    </location>
    <ligand>
        <name>(6S)-NADPHX</name>
        <dbReference type="ChEBI" id="CHEBI:64076"/>
    </ligand>
</feature>
<evidence type="ECO:0000259" key="2">
    <source>
        <dbReference type="PROSITE" id="PS51385"/>
    </source>
</evidence>
<gene>
    <name evidence="1" type="primary">nnrE</name>
    <name evidence="3" type="ORF">OBO34_02160</name>
</gene>
<accession>A0A9J6QJ70</accession>
<comment type="similarity">
    <text evidence="1">Belongs to the NnrE/AIBP family.</text>
</comment>
<keyword evidence="1" id="KW-0630">Potassium</keyword>
<dbReference type="GO" id="GO:0000166">
    <property type="term" value="F:nucleotide binding"/>
    <property type="evidence" value="ECO:0007669"/>
    <property type="project" value="UniProtKB-KW"/>
</dbReference>
<keyword evidence="1" id="KW-0479">Metal-binding</keyword>
<protein>
    <recommendedName>
        <fullName evidence="1">NAD(P)H-hydrate epimerase</fullName>
        <ecNumber evidence="1">5.1.99.6</ecNumber>
    </recommendedName>
    <alternativeName>
        <fullName evidence="1">NAD(P)HX epimerase</fullName>
    </alternativeName>
</protein>
<comment type="cofactor">
    <cofactor evidence="1">
        <name>K(+)</name>
        <dbReference type="ChEBI" id="CHEBI:29103"/>
    </cofactor>
    <text evidence="1">Binds 1 potassium ion per subunit.</text>
</comment>
<dbReference type="EMBL" id="JAOSHN010000001">
    <property type="protein sequence ID" value="MCU7377153.1"/>
    <property type="molecule type" value="Genomic_DNA"/>
</dbReference>
<comment type="function">
    <text evidence="1">Catalyzes the epimerization of the S- and R-forms of NAD(P)HX, a damaged form of NAD(P)H that is a result of enzymatic or heat-dependent hydration. This is a prerequisite for the S-specific NAD(P)H-hydrate dehydratase to allow the repair of both epimers of NAD(P)HX.</text>
</comment>
<sequence>MKDFVTCGQMKILEKRANAAGLSYYEMMERAGTAAAELIAAKFAAKYGKPLSKVKIILFCGKGNNGGDGFVAARKFMEQGASITIVLVDGAPTADDAVTNFSLIKDQVQIIDMTKTESPFMEIRGRQDILVDAIYGTGFHGKLRPNALKAAAFINQFSDKALICALDIPSGLGGDAIQRQHIDANAVQAHLTVTFHNKKPVHLKSFARKYCGETFIADIGIDEDALW</sequence>
<reference evidence="3" key="1">
    <citation type="submission" date="2022-09" db="EMBL/GenBank/DDBJ databases">
        <title>Culturomic study of gut microbiota in children with autism spectrum disorder.</title>
        <authorList>
            <person name="Efimov B.A."/>
            <person name="Chaplin A.V."/>
            <person name="Sokolova S.R."/>
            <person name="Pikina A.P."/>
            <person name="Korzhanova M."/>
            <person name="Belova V."/>
            <person name="Korostin D."/>
        </authorList>
    </citation>
    <scope>NUCLEOTIDE SEQUENCE</scope>
    <source>
        <strain evidence="3">ASD5510</strain>
    </source>
</reference>
<dbReference type="Gene3D" id="3.40.50.10260">
    <property type="entry name" value="YjeF N-terminal domain"/>
    <property type="match status" value="1"/>
</dbReference>
<organism evidence="3 4">
    <name type="scientific">Hominibacterium faecale</name>
    <dbReference type="NCBI Taxonomy" id="2839743"/>
    <lineage>
        <taxon>Bacteria</taxon>
        <taxon>Bacillati</taxon>
        <taxon>Bacillota</taxon>
        <taxon>Clostridia</taxon>
        <taxon>Peptostreptococcales</taxon>
        <taxon>Anaerovoracaceae</taxon>
        <taxon>Hominibacterium</taxon>
    </lineage>
</organism>
<feature type="binding site" evidence="1">
    <location>
        <position position="167"/>
    </location>
    <ligand>
        <name>(6S)-NADPHX</name>
        <dbReference type="ChEBI" id="CHEBI:64076"/>
    </ligand>
</feature>
<dbReference type="Proteomes" id="UP001065549">
    <property type="component" value="Unassembled WGS sequence"/>
</dbReference>
<dbReference type="EC" id="5.1.99.6" evidence="1"/>
<feature type="binding site" evidence="1">
    <location>
        <begin position="64"/>
        <end position="68"/>
    </location>
    <ligand>
        <name>(6S)-NADPHX</name>
        <dbReference type="ChEBI" id="CHEBI:64076"/>
    </ligand>
</feature>
<dbReference type="SUPFAM" id="SSF64153">
    <property type="entry name" value="YjeF N-terminal domain-like"/>
    <property type="match status" value="1"/>
</dbReference>
<dbReference type="InterPro" id="IPR004443">
    <property type="entry name" value="YjeF_N_dom"/>
</dbReference>
<keyword evidence="1" id="KW-0547">Nucleotide-binding</keyword>
<keyword evidence="1 3" id="KW-0413">Isomerase</keyword>
<dbReference type="Pfam" id="PF03853">
    <property type="entry name" value="YjeF_N"/>
    <property type="match status" value="1"/>
</dbReference>
<name>A0A9J6QJ70_9FIRM</name>
<keyword evidence="4" id="KW-1185">Reference proteome</keyword>
<dbReference type="PROSITE" id="PS51385">
    <property type="entry name" value="YJEF_N"/>
    <property type="match status" value="1"/>
</dbReference>
<dbReference type="InterPro" id="IPR036652">
    <property type="entry name" value="YjeF_N_dom_sf"/>
</dbReference>
<evidence type="ECO:0000313" key="3">
    <source>
        <dbReference type="EMBL" id="MCU7377153.1"/>
    </source>
</evidence>
<dbReference type="NCBIfam" id="TIGR00197">
    <property type="entry name" value="yjeF_nterm"/>
    <property type="match status" value="1"/>
</dbReference>
<comment type="caution">
    <text evidence="1">Lacks conserved residue(s) required for the propagation of feature annotation.</text>
</comment>
<dbReference type="AlphaFoldDB" id="A0A9J6QJ70"/>